<organism evidence="1 2">
    <name type="scientific">Caerostris extrusa</name>
    <name type="common">Bark spider</name>
    <name type="synonym">Caerostris bankana</name>
    <dbReference type="NCBI Taxonomy" id="172846"/>
    <lineage>
        <taxon>Eukaryota</taxon>
        <taxon>Metazoa</taxon>
        <taxon>Ecdysozoa</taxon>
        <taxon>Arthropoda</taxon>
        <taxon>Chelicerata</taxon>
        <taxon>Arachnida</taxon>
        <taxon>Araneae</taxon>
        <taxon>Araneomorphae</taxon>
        <taxon>Entelegynae</taxon>
        <taxon>Araneoidea</taxon>
        <taxon>Araneidae</taxon>
        <taxon>Caerostris</taxon>
    </lineage>
</organism>
<accession>A0AAV4VGE8</accession>
<dbReference type="AlphaFoldDB" id="A0AAV4VGE8"/>
<protein>
    <submittedName>
        <fullName evidence="1">Uncharacterized protein</fullName>
    </submittedName>
</protein>
<dbReference type="EMBL" id="BPLR01014402">
    <property type="protein sequence ID" value="GIY68565.1"/>
    <property type="molecule type" value="Genomic_DNA"/>
</dbReference>
<gene>
    <name evidence="1" type="ORF">CEXT_448651</name>
</gene>
<evidence type="ECO:0000313" key="1">
    <source>
        <dbReference type="EMBL" id="GIY68565.1"/>
    </source>
</evidence>
<reference evidence="1 2" key="1">
    <citation type="submission" date="2021-06" db="EMBL/GenBank/DDBJ databases">
        <title>Caerostris extrusa draft genome.</title>
        <authorList>
            <person name="Kono N."/>
            <person name="Arakawa K."/>
        </authorList>
    </citation>
    <scope>NUCLEOTIDE SEQUENCE [LARGE SCALE GENOMIC DNA]</scope>
</reference>
<sequence length="113" mass="12330">MLSESSKIEFQVTMHWKTDLSEDSYPSSVFPPSILGIYSRNAGNGNHELQSRTIRKQEGKGGFPLPFISVLLGVGKVHGGLLNQWQTCVKLHAYNIFCSAGDEDQECAGKSGA</sequence>
<name>A0AAV4VGE8_CAEEX</name>
<dbReference type="Proteomes" id="UP001054945">
    <property type="component" value="Unassembled WGS sequence"/>
</dbReference>
<evidence type="ECO:0000313" key="2">
    <source>
        <dbReference type="Proteomes" id="UP001054945"/>
    </source>
</evidence>
<proteinExistence type="predicted"/>
<keyword evidence="2" id="KW-1185">Reference proteome</keyword>
<comment type="caution">
    <text evidence="1">The sequence shown here is derived from an EMBL/GenBank/DDBJ whole genome shotgun (WGS) entry which is preliminary data.</text>
</comment>